<protein>
    <recommendedName>
        <fullName evidence="3">DDE Tnp4 domain-containing protein</fullName>
    </recommendedName>
</protein>
<evidence type="ECO:0000256" key="2">
    <source>
        <dbReference type="ARBA" id="ARBA00022723"/>
    </source>
</evidence>
<dbReference type="InterPro" id="IPR027806">
    <property type="entry name" value="HARBI1_dom"/>
</dbReference>
<dbReference type="Pfam" id="PF13359">
    <property type="entry name" value="DDE_Tnp_4"/>
    <property type="match status" value="1"/>
</dbReference>
<name>W4FF42_APHAT</name>
<dbReference type="AlphaFoldDB" id="W4FF42"/>
<gene>
    <name evidence="4" type="ORF">H257_17365</name>
</gene>
<dbReference type="RefSeq" id="XP_009844446.1">
    <property type="nucleotide sequence ID" value="XM_009846144.1"/>
</dbReference>
<evidence type="ECO:0000256" key="1">
    <source>
        <dbReference type="ARBA" id="ARBA00001968"/>
    </source>
</evidence>
<comment type="cofactor">
    <cofactor evidence="1">
        <name>a divalent metal cation</name>
        <dbReference type="ChEBI" id="CHEBI:60240"/>
    </cofactor>
</comment>
<evidence type="ECO:0000313" key="4">
    <source>
        <dbReference type="EMBL" id="ETV66117.1"/>
    </source>
</evidence>
<dbReference type="OrthoDB" id="128483at2759"/>
<feature type="domain" description="DDE Tnp4" evidence="3">
    <location>
        <begin position="84"/>
        <end position="230"/>
    </location>
</feature>
<evidence type="ECO:0000259" key="3">
    <source>
        <dbReference type="Pfam" id="PF13359"/>
    </source>
</evidence>
<dbReference type="EMBL" id="KI913217">
    <property type="protein sequence ID" value="ETV66117.1"/>
    <property type="molecule type" value="Genomic_DNA"/>
</dbReference>
<reference evidence="4" key="1">
    <citation type="submission" date="2013-12" db="EMBL/GenBank/DDBJ databases">
        <title>The Genome Sequence of Aphanomyces astaci APO3.</title>
        <authorList>
            <consortium name="The Broad Institute Genomics Platform"/>
            <person name="Russ C."/>
            <person name="Tyler B."/>
            <person name="van West P."/>
            <person name="Dieguez-Uribeondo J."/>
            <person name="Young S.K."/>
            <person name="Zeng Q."/>
            <person name="Gargeya S."/>
            <person name="Fitzgerald M."/>
            <person name="Abouelleil A."/>
            <person name="Alvarado L."/>
            <person name="Chapman S.B."/>
            <person name="Gainer-Dewar J."/>
            <person name="Goldberg J."/>
            <person name="Griggs A."/>
            <person name="Gujja S."/>
            <person name="Hansen M."/>
            <person name="Howarth C."/>
            <person name="Imamovic A."/>
            <person name="Ireland A."/>
            <person name="Larimer J."/>
            <person name="McCowan C."/>
            <person name="Murphy C."/>
            <person name="Pearson M."/>
            <person name="Poon T.W."/>
            <person name="Priest M."/>
            <person name="Roberts A."/>
            <person name="Saif S."/>
            <person name="Shea T."/>
            <person name="Sykes S."/>
            <person name="Wortman J."/>
            <person name="Nusbaum C."/>
            <person name="Birren B."/>
        </authorList>
    </citation>
    <scope>NUCLEOTIDE SEQUENCE [LARGE SCALE GENOMIC DNA]</scope>
    <source>
        <strain evidence="4">APO3</strain>
    </source>
</reference>
<proteinExistence type="predicted"/>
<dbReference type="VEuPathDB" id="FungiDB:H257_17365"/>
<accession>W4FF42</accession>
<dbReference type="GeneID" id="20819361"/>
<dbReference type="GO" id="GO:0046872">
    <property type="term" value="F:metal ion binding"/>
    <property type="evidence" value="ECO:0007669"/>
    <property type="project" value="UniProtKB-KW"/>
</dbReference>
<organism evidence="4">
    <name type="scientific">Aphanomyces astaci</name>
    <name type="common">Crayfish plague agent</name>
    <dbReference type="NCBI Taxonomy" id="112090"/>
    <lineage>
        <taxon>Eukaryota</taxon>
        <taxon>Sar</taxon>
        <taxon>Stramenopiles</taxon>
        <taxon>Oomycota</taxon>
        <taxon>Saprolegniomycetes</taxon>
        <taxon>Saprolegniales</taxon>
        <taxon>Verrucalvaceae</taxon>
        <taxon>Aphanomyces</taxon>
    </lineage>
</organism>
<sequence length="311" mass="35650">MALTVMKHFSTWDKHAADFGFKAPRFEKLIMRVVMTIEPLLSEQLIVCPTMTSLTAAGRLFSNFPYALYAFDVKFQPSLRPTGRFAEKKHYFSGKHHLYGYRIEAVVSPDGRCVAMIDAHPGSVHDLTILHTRCELHTTNLTKSACEATLPDNGELSAEYLVTWAFLVDMEYIGVHHTLHGIHPNRRPQNGALDAADVERNRQVSSVLVVVENFIGRVCSFWKVSHATFTWGEKIDGVFQRTTFALTNFHLSLMPARAKDEDYYALVMARYQGMSNERKRKCAESQRRYRMNRQNRIAIDRSVRYMHSSVI</sequence>
<keyword evidence="2" id="KW-0479">Metal-binding</keyword>